<gene>
    <name evidence="2" type="ORF">V2V91_04450</name>
</gene>
<dbReference type="RefSeq" id="WP_331790947.1">
    <property type="nucleotide sequence ID" value="NZ_BAAAUO010000005.1"/>
</dbReference>
<reference evidence="2 3" key="1">
    <citation type="submission" date="2024-01" db="EMBL/GenBank/DDBJ databases">
        <title>the genome sequence of strain Microbacterium schleiferi NBRC 15075.</title>
        <authorList>
            <person name="Ding Y."/>
            <person name="Zhang G."/>
        </authorList>
    </citation>
    <scope>NUCLEOTIDE SEQUENCE [LARGE SCALE GENOMIC DNA]</scope>
    <source>
        <strain evidence="2 3">NBRC 15075</strain>
    </source>
</reference>
<sequence length="48" mass="4645">MDDPDIDESAAVAAALSKDPASGSVGLSRKPVVGDGDAAAAPHREGLG</sequence>
<proteinExistence type="predicted"/>
<name>A0ABU7V4I0_9MICO</name>
<organism evidence="2 3">
    <name type="scientific">Microbacterium schleiferi</name>
    <dbReference type="NCBI Taxonomy" id="69362"/>
    <lineage>
        <taxon>Bacteria</taxon>
        <taxon>Bacillati</taxon>
        <taxon>Actinomycetota</taxon>
        <taxon>Actinomycetes</taxon>
        <taxon>Micrococcales</taxon>
        <taxon>Microbacteriaceae</taxon>
        <taxon>Microbacterium</taxon>
    </lineage>
</organism>
<comment type="caution">
    <text evidence="2">The sequence shown here is derived from an EMBL/GenBank/DDBJ whole genome shotgun (WGS) entry which is preliminary data.</text>
</comment>
<protein>
    <submittedName>
        <fullName evidence="2">Uncharacterized protein</fullName>
    </submittedName>
</protein>
<accession>A0ABU7V4I0</accession>
<evidence type="ECO:0000256" key="1">
    <source>
        <dbReference type="SAM" id="MobiDB-lite"/>
    </source>
</evidence>
<dbReference type="EMBL" id="JAZHOV010000002">
    <property type="protein sequence ID" value="MEF2254388.1"/>
    <property type="molecule type" value="Genomic_DNA"/>
</dbReference>
<dbReference type="Proteomes" id="UP001351900">
    <property type="component" value="Unassembled WGS sequence"/>
</dbReference>
<evidence type="ECO:0000313" key="2">
    <source>
        <dbReference type="EMBL" id="MEF2254388.1"/>
    </source>
</evidence>
<evidence type="ECO:0000313" key="3">
    <source>
        <dbReference type="Proteomes" id="UP001351900"/>
    </source>
</evidence>
<feature type="region of interest" description="Disordered" evidence="1">
    <location>
        <begin position="1"/>
        <end position="48"/>
    </location>
</feature>
<keyword evidence="3" id="KW-1185">Reference proteome</keyword>